<keyword evidence="1" id="KW-0812">Transmembrane</keyword>
<sequence length="453" mass="52138">MHKPFFKPITKAYPDIKLIEPVISGFVLFLVRLFARGYLYFFLGISKVELRGNKNMYDTFLRALSGKSRNIVAFRHPYGGEPQLIAWFIIHRLAKLARRDKVLFPIKPHVKFVYGYEVPRWGGFIARWIMPRLGAMPIHQAKLDFVGLARIHKALEDGPYPLAIAPEGQVSYNSELVQRLEQGVIRMGFQTAVRLEKAGNSADMEILPVSVHFRYGSWAKFALKLLIRKIERVTSTGNKVKGHESLSLYQRLELARDRLVVLHEKQYTLTPKPDVSYNERIVSIMEAALARAEEMLGIKRGEGSLIARASRIRQICWDRIYLPGKDDLAHMSKVERALADRRAGEAWYAGRHMELVDFVWYFRVPVPTEETSFHVLVEYIQNLWDFANRTMGGAYATRLKIHPKTAVIYAGTPINLTEQLPAYHKNRKEAFESALKDLHDEFNRCIEAVRKEG</sequence>
<keyword evidence="1" id="KW-0472">Membrane</keyword>
<reference evidence="2" key="1">
    <citation type="submission" date="2021-01" db="EMBL/GenBank/DDBJ databases">
        <title>Description of Breznakiella homolactica.</title>
        <authorList>
            <person name="Song Y."/>
            <person name="Brune A."/>
        </authorList>
    </citation>
    <scope>NUCLEOTIDE SEQUENCE</scope>
    <source>
        <strain evidence="2">RmG30</strain>
    </source>
</reference>
<dbReference type="AlphaFoldDB" id="A0A7T7XN72"/>
<protein>
    <submittedName>
        <fullName evidence="2">Acyltransferase</fullName>
    </submittedName>
</protein>
<organism evidence="2 3">
    <name type="scientific">Breznakiella homolactica</name>
    <dbReference type="NCBI Taxonomy" id="2798577"/>
    <lineage>
        <taxon>Bacteria</taxon>
        <taxon>Pseudomonadati</taxon>
        <taxon>Spirochaetota</taxon>
        <taxon>Spirochaetia</taxon>
        <taxon>Spirochaetales</taxon>
        <taxon>Breznakiellaceae</taxon>
        <taxon>Breznakiella</taxon>
    </lineage>
</organism>
<keyword evidence="2" id="KW-0808">Transferase</keyword>
<dbReference type="EMBL" id="CP067089">
    <property type="protein sequence ID" value="QQO09328.1"/>
    <property type="molecule type" value="Genomic_DNA"/>
</dbReference>
<evidence type="ECO:0000256" key="1">
    <source>
        <dbReference type="SAM" id="Phobius"/>
    </source>
</evidence>
<gene>
    <name evidence="2" type="ORF">JFL75_20760</name>
</gene>
<keyword evidence="1" id="KW-1133">Transmembrane helix</keyword>
<feature type="transmembrane region" description="Helical" evidence="1">
    <location>
        <begin position="21"/>
        <end position="43"/>
    </location>
</feature>
<proteinExistence type="predicted"/>
<keyword evidence="2" id="KW-0012">Acyltransferase</keyword>
<name>A0A7T7XN72_9SPIR</name>
<accession>A0A7T7XN72</accession>
<dbReference type="KEGG" id="bhc:JFL75_20760"/>
<evidence type="ECO:0000313" key="2">
    <source>
        <dbReference type="EMBL" id="QQO09328.1"/>
    </source>
</evidence>
<keyword evidence="3" id="KW-1185">Reference proteome</keyword>
<evidence type="ECO:0000313" key="3">
    <source>
        <dbReference type="Proteomes" id="UP000595917"/>
    </source>
</evidence>
<dbReference type="Proteomes" id="UP000595917">
    <property type="component" value="Chromosome"/>
</dbReference>
<dbReference type="RefSeq" id="WP_215626634.1">
    <property type="nucleotide sequence ID" value="NZ_CP067089.2"/>
</dbReference>
<dbReference type="GO" id="GO:0016746">
    <property type="term" value="F:acyltransferase activity"/>
    <property type="evidence" value="ECO:0007669"/>
    <property type="project" value="UniProtKB-KW"/>
</dbReference>